<gene>
    <name evidence="2" type="ORF">V6N12_039435</name>
</gene>
<dbReference type="EMBL" id="JBBPBM010000020">
    <property type="protein sequence ID" value="KAK8550744.1"/>
    <property type="molecule type" value="Genomic_DNA"/>
</dbReference>
<protein>
    <submittedName>
        <fullName evidence="2">Uncharacterized protein</fullName>
    </submittedName>
</protein>
<dbReference type="Proteomes" id="UP001472677">
    <property type="component" value="Unassembled WGS sequence"/>
</dbReference>
<comment type="caution">
    <text evidence="2">The sequence shown here is derived from an EMBL/GenBank/DDBJ whole genome shotgun (WGS) entry which is preliminary data.</text>
</comment>
<evidence type="ECO:0000256" key="1">
    <source>
        <dbReference type="SAM" id="MobiDB-lite"/>
    </source>
</evidence>
<organism evidence="2 3">
    <name type="scientific">Hibiscus sabdariffa</name>
    <name type="common">roselle</name>
    <dbReference type="NCBI Taxonomy" id="183260"/>
    <lineage>
        <taxon>Eukaryota</taxon>
        <taxon>Viridiplantae</taxon>
        <taxon>Streptophyta</taxon>
        <taxon>Embryophyta</taxon>
        <taxon>Tracheophyta</taxon>
        <taxon>Spermatophyta</taxon>
        <taxon>Magnoliopsida</taxon>
        <taxon>eudicotyledons</taxon>
        <taxon>Gunneridae</taxon>
        <taxon>Pentapetalae</taxon>
        <taxon>rosids</taxon>
        <taxon>malvids</taxon>
        <taxon>Malvales</taxon>
        <taxon>Malvaceae</taxon>
        <taxon>Malvoideae</taxon>
        <taxon>Hibiscus</taxon>
    </lineage>
</organism>
<name>A0ABR2E0P3_9ROSI</name>
<evidence type="ECO:0000313" key="2">
    <source>
        <dbReference type="EMBL" id="KAK8550744.1"/>
    </source>
</evidence>
<reference evidence="2 3" key="1">
    <citation type="journal article" date="2024" name="G3 (Bethesda)">
        <title>Genome assembly of Hibiscus sabdariffa L. provides insights into metabolisms of medicinal natural products.</title>
        <authorList>
            <person name="Kim T."/>
        </authorList>
    </citation>
    <scope>NUCLEOTIDE SEQUENCE [LARGE SCALE GENOMIC DNA]</scope>
    <source>
        <strain evidence="2">TK-2024</strain>
        <tissue evidence="2">Old leaves</tissue>
    </source>
</reference>
<accession>A0ABR2E0P3</accession>
<proteinExistence type="predicted"/>
<evidence type="ECO:0000313" key="3">
    <source>
        <dbReference type="Proteomes" id="UP001472677"/>
    </source>
</evidence>
<feature type="region of interest" description="Disordered" evidence="1">
    <location>
        <begin position="1"/>
        <end position="42"/>
    </location>
</feature>
<sequence>MGVPPPPGFTIRAERQPSGEPTMAGPAQAQKNDTPKPQVAPTCDEGSIWYFSGTPRMAWLASFPKLITLENGDDLKN</sequence>
<keyword evidence="3" id="KW-1185">Reference proteome</keyword>